<accession>R0AZH1</accession>
<dbReference type="Proteomes" id="UP000013041">
    <property type="component" value="Unassembled WGS sequence"/>
</dbReference>
<reference evidence="1 2" key="1">
    <citation type="submission" date="2013-01" db="EMBL/GenBank/DDBJ databases">
        <title>The Genome Sequence of Clostridium bolteae 90B8.</title>
        <authorList>
            <consortium name="The Broad Institute Genome Sequencing Platform"/>
            <person name="Earl A."/>
            <person name="Ward D."/>
            <person name="Feldgarden M."/>
            <person name="Gevers D."/>
            <person name="Courvalin P."/>
            <person name="Lambert T."/>
            <person name="Walker B."/>
            <person name="Young S.K."/>
            <person name="Zeng Q."/>
            <person name="Gargeya S."/>
            <person name="Fitzgerald M."/>
            <person name="Haas B."/>
            <person name="Abouelleil A."/>
            <person name="Alvarado L."/>
            <person name="Arachchi H.M."/>
            <person name="Berlin A.M."/>
            <person name="Chapman S.B."/>
            <person name="Dewar J."/>
            <person name="Goldberg J."/>
            <person name="Griggs A."/>
            <person name="Gujja S."/>
            <person name="Hansen M."/>
            <person name="Howarth C."/>
            <person name="Imamovic A."/>
            <person name="Larimer J."/>
            <person name="McCowan C."/>
            <person name="Murphy C."/>
            <person name="Neiman D."/>
            <person name="Pearson M."/>
            <person name="Priest M."/>
            <person name="Roberts A."/>
            <person name="Saif S."/>
            <person name="Shea T."/>
            <person name="Sisk P."/>
            <person name="Sykes S."/>
            <person name="Wortman J."/>
            <person name="Nusbaum C."/>
            <person name="Birren B."/>
        </authorList>
    </citation>
    <scope>NUCLEOTIDE SEQUENCE [LARGE SCALE GENOMIC DNA]</scope>
    <source>
        <strain evidence="1 2">90B8</strain>
    </source>
</reference>
<name>R0AZH1_9FIRM</name>
<dbReference type="InterPro" id="IPR043743">
    <property type="entry name" value="DUF5688"/>
</dbReference>
<dbReference type="HOGENOM" id="CLU_1802717_0_0_9"/>
<organism evidence="1 2">
    <name type="scientific">Enterocloster bolteae 90B8</name>
    <dbReference type="NCBI Taxonomy" id="997897"/>
    <lineage>
        <taxon>Bacteria</taxon>
        <taxon>Bacillati</taxon>
        <taxon>Bacillota</taxon>
        <taxon>Clostridia</taxon>
        <taxon>Lachnospirales</taxon>
        <taxon>Lachnospiraceae</taxon>
        <taxon>Enterocloster</taxon>
    </lineage>
</organism>
<gene>
    <name evidence="1" type="ORF">HMPREF1097_01249</name>
</gene>
<sequence>MEYQEFVSQIEEKLRTRYKEMGLDYNLSVRQKIVDEMTILTTQDGYHGASCILYPEAIEALSDMKEGNLMLLPCSIHEWIVHPENLFEAYEGLAELVKMINREELQEEEILSDHVYFYDVQRQELTVCGEEQEQTIGQPVLER</sequence>
<evidence type="ECO:0000313" key="1">
    <source>
        <dbReference type="EMBL" id="ENZ41873.1"/>
    </source>
</evidence>
<dbReference type="AlphaFoldDB" id="R0AZH1"/>
<dbReference type="EMBL" id="AGYG01000009">
    <property type="protein sequence ID" value="ENZ41873.1"/>
    <property type="molecule type" value="Genomic_DNA"/>
</dbReference>
<protein>
    <submittedName>
        <fullName evidence="1">Uncharacterized protein</fullName>
    </submittedName>
</protein>
<proteinExistence type="predicted"/>
<evidence type="ECO:0000313" key="2">
    <source>
        <dbReference type="Proteomes" id="UP000013041"/>
    </source>
</evidence>
<comment type="caution">
    <text evidence="1">The sequence shown here is derived from an EMBL/GenBank/DDBJ whole genome shotgun (WGS) entry which is preliminary data.</text>
</comment>
<dbReference type="Pfam" id="PF18941">
    <property type="entry name" value="DUF5688"/>
    <property type="match status" value="1"/>
</dbReference>
<dbReference type="PATRIC" id="fig|997897.5.peg.1330"/>
<dbReference type="RefSeq" id="WP_002571520.1">
    <property type="nucleotide sequence ID" value="NZ_KB851149.1"/>
</dbReference>